<reference evidence="5" key="1">
    <citation type="submission" date="2024-03" db="EMBL/GenBank/DDBJ databases">
        <title>Chitinophaga horti sp. nov., isolated from garden soil.</title>
        <authorList>
            <person name="Lee D.S."/>
            <person name="Han D.M."/>
            <person name="Baek J.H."/>
            <person name="Choi D.G."/>
            <person name="Jeon J.H."/>
            <person name="Jeon C.O."/>
        </authorList>
    </citation>
    <scope>NUCLEOTIDE SEQUENCE [LARGE SCALE GENOMIC DNA]</scope>
    <source>
        <strain evidence="5">GPA1</strain>
    </source>
</reference>
<keyword evidence="5" id="KW-1185">Reference proteome</keyword>
<dbReference type="SUPFAM" id="SSF52172">
    <property type="entry name" value="CheY-like"/>
    <property type="match status" value="1"/>
</dbReference>
<evidence type="ECO:0000256" key="2">
    <source>
        <dbReference type="PROSITE-ProRule" id="PRU00169"/>
    </source>
</evidence>
<sequence length="124" mass="13826">MNNTILLIEDKPGLSEALRSLLELHQYTVAVASNGEEGIRTARALLPDLVISDIYMPVLNGLDLLDTFRNDPTLHDIPVVMLTARSEYDDVRMAMEKGAAGYVTKPFLFKNLHAVIQGIFEKQL</sequence>
<proteinExistence type="predicted"/>
<evidence type="ECO:0000313" key="5">
    <source>
        <dbReference type="Proteomes" id="UP001485459"/>
    </source>
</evidence>
<dbReference type="Proteomes" id="UP001485459">
    <property type="component" value="Chromosome"/>
</dbReference>
<dbReference type="Gene3D" id="3.40.50.2300">
    <property type="match status" value="1"/>
</dbReference>
<accession>A0ABZ2YHI0</accession>
<dbReference type="PANTHER" id="PTHR44591:SF3">
    <property type="entry name" value="RESPONSE REGULATORY DOMAIN-CONTAINING PROTEIN"/>
    <property type="match status" value="1"/>
</dbReference>
<gene>
    <name evidence="4" type="ORF">WJU16_12620</name>
</gene>
<dbReference type="CDD" id="cd00156">
    <property type="entry name" value="REC"/>
    <property type="match status" value="1"/>
</dbReference>
<dbReference type="EMBL" id="CP149822">
    <property type="protein sequence ID" value="WZN38847.1"/>
    <property type="molecule type" value="Genomic_DNA"/>
</dbReference>
<dbReference type="PANTHER" id="PTHR44591">
    <property type="entry name" value="STRESS RESPONSE REGULATOR PROTEIN 1"/>
    <property type="match status" value="1"/>
</dbReference>
<dbReference type="InterPro" id="IPR050595">
    <property type="entry name" value="Bact_response_regulator"/>
</dbReference>
<feature type="modified residue" description="4-aspartylphosphate" evidence="2">
    <location>
        <position position="53"/>
    </location>
</feature>
<dbReference type="RefSeq" id="WP_341833860.1">
    <property type="nucleotide sequence ID" value="NZ_CP149822.1"/>
</dbReference>
<organism evidence="4 5">
    <name type="scientific">Chitinophaga pollutisoli</name>
    <dbReference type="NCBI Taxonomy" id="3133966"/>
    <lineage>
        <taxon>Bacteria</taxon>
        <taxon>Pseudomonadati</taxon>
        <taxon>Bacteroidota</taxon>
        <taxon>Chitinophagia</taxon>
        <taxon>Chitinophagales</taxon>
        <taxon>Chitinophagaceae</taxon>
        <taxon>Chitinophaga</taxon>
    </lineage>
</organism>
<name>A0ABZ2YHI0_9BACT</name>
<protein>
    <submittedName>
        <fullName evidence="4">Response regulator</fullName>
    </submittedName>
</protein>
<dbReference type="SMART" id="SM00448">
    <property type="entry name" value="REC"/>
    <property type="match status" value="1"/>
</dbReference>
<keyword evidence="1 2" id="KW-0597">Phosphoprotein</keyword>
<dbReference type="InterPro" id="IPR011006">
    <property type="entry name" value="CheY-like_superfamily"/>
</dbReference>
<evidence type="ECO:0000259" key="3">
    <source>
        <dbReference type="PROSITE" id="PS50110"/>
    </source>
</evidence>
<dbReference type="InterPro" id="IPR001789">
    <property type="entry name" value="Sig_transdc_resp-reg_receiver"/>
</dbReference>
<evidence type="ECO:0000313" key="4">
    <source>
        <dbReference type="EMBL" id="WZN38847.1"/>
    </source>
</evidence>
<dbReference type="PROSITE" id="PS50110">
    <property type="entry name" value="RESPONSE_REGULATORY"/>
    <property type="match status" value="1"/>
</dbReference>
<feature type="domain" description="Response regulatory" evidence="3">
    <location>
        <begin position="4"/>
        <end position="120"/>
    </location>
</feature>
<dbReference type="Pfam" id="PF00072">
    <property type="entry name" value="Response_reg"/>
    <property type="match status" value="1"/>
</dbReference>
<evidence type="ECO:0000256" key="1">
    <source>
        <dbReference type="ARBA" id="ARBA00022553"/>
    </source>
</evidence>